<organism evidence="2 3">
    <name type="scientific">Mycoplasmopsis fermentans (strain M64)</name>
    <name type="common">Mycoplasma fermentans</name>
    <dbReference type="NCBI Taxonomy" id="943945"/>
    <lineage>
        <taxon>Bacteria</taxon>
        <taxon>Bacillati</taxon>
        <taxon>Mycoplasmatota</taxon>
        <taxon>Mycoplasmoidales</taxon>
        <taxon>Metamycoplasmataceae</taxon>
        <taxon>Mycoplasmopsis</taxon>
    </lineage>
</organism>
<evidence type="ECO:0000313" key="2">
    <source>
        <dbReference type="EMBL" id="ADV34641.1"/>
    </source>
</evidence>
<gene>
    <name evidence="2" type="primary">mnuA</name>
    <name evidence="2" type="ordered locus">MfeM64YM_0643</name>
</gene>
<reference evidence="2 3" key="1">
    <citation type="journal article" date="2011" name="J. Bacteriol.">
        <title>Genome sequence of the repetitive-sequence-rich Mycoplasma fermentans strain M64.</title>
        <authorList>
            <person name="Shu H.W."/>
            <person name="Liu T.T."/>
            <person name="Chang H.Y."/>
            <person name="Liu Y.M."/>
            <person name="Wu K.M."/>
            <person name="Shu H.Y."/>
            <person name="Tsai S.F."/>
            <person name="Hsiao K.J."/>
            <person name="Hu W.S."/>
            <person name="Ng W.V."/>
        </authorList>
    </citation>
    <scope>NUCLEOTIDE SEQUENCE [LARGE SCALE GENOMIC DNA]</scope>
    <source>
        <strain evidence="2 3">M64</strain>
    </source>
</reference>
<evidence type="ECO:0000313" key="3">
    <source>
        <dbReference type="Proteomes" id="UP000007473"/>
    </source>
</evidence>
<evidence type="ECO:0000256" key="1">
    <source>
        <dbReference type="SAM" id="SignalP"/>
    </source>
</evidence>
<sequence>MKKKQFIKLLVGSFSLISLPFLSTQCSFFEMNKTQEKNKDEIQNDLNNAVEKIKIWWDKDNLEASKKAQIDVKNLNDEEIKNELKFYNCATYLVEVKSIKKDDQEGTITVNFVLKDEKNNLKSKSFKITFTGFKANKINKQEIVDKLNKSVKNVKVEVEKIAEKLTSEILLKDLFYSGFDKNTEEVIFKNWAKTNNEIKVTFTLKNKNYNLESNEFTYILTGFKVSKNISGETVEELNEIAKKIVFDVNNKQNIFSNSVIDYTQLKVANIDSTKYNITYNKLECLPTSVKVHFQINNKDNTFSDIQVFEITGFKVAKSKIRIGMWNILNLYETSEEYKKYGLASVIEHLNLDVIGLIENKTKASAQKFCEYLKKFTGNNNWELIASDNTIHNPKLAPTSKQHECPAFIYKKDKIAIEKFINGKEWLGYDNSTFVVNEENNNLGYVRPPMGVKFKTLGPIQNNFTFVIDHLDSPGAAKSGESKSSLLSKQGAQEADEAYNLKNLMDWFDQQDGDNDDLIFVGDTNIKLGNQATAFSEILKDQYYKALLTDSKQHKSSLSNSTWGKYSEPYDKIFTRTNLKYENANFFPLYDIFKDNILKDYQTIEEWKTYVDTIRKKTYDKDLKYIFHAISDHSPIYFDLILDPNDIL</sequence>
<proteinExistence type="predicted"/>
<dbReference type="Gene3D" id="3.60.10.10">
    <property type="entry name" value="Endonuclease/exonuclease/phosphatase"/>
    <property type="match status" value="1"/>
</dbReference>
<feature type="chain" id="PRO_5044196472" evidence="1">
    <location>
        <begin position="24"/>
        <end position="647"/>
    </location>
</feature>
<accession>A0AB32XCD0</accession>
<dbReference type="EMBL" id="CP002458">
    <property type="protein sequence ID" value="ADV34641.1"/>
    <property type="molecule type" value="Genomic_DNA"/>
</dbReference>
<dbReference type="SUPFAM" id="SSF56219">
    <property type="entry name" value="DNase I-like"/>
    <property type="match status" value="1"/>
</dbReference>
<dbReference type="AlphaFoldDB" id="A0AB32XCD0"/>
<keyword evidence="1" id="KW-0732">Signal</keyword>
<dbReference type="KEGG" id="mfm:MfeM64YM_0643"/>
<name>A0AB32XCD0_MYCFM</name>
<feature type="signal peptide" evidence="1">
    <location>
        <begin position="1"/>
        <end position="23"/>
    </location>
</feature>
<protein>
    <submittedName>
        <fullName evidence="2">Membrane nuclease A</fullName>
    </submittedName>
</protein>
<dbReference type="InterPro" id="IPR036691">
    <property type="entry name" value="Endo/exonu/phosph_ase_sf"/>
</dbReference>
<dbReference type="Proteomes" id="UP000007473">
    <property type="component" value="Chromosome"/>
</dbReference>
<dbReference type="CDD" id="cd10283">
    <property type="entry name" value="MnuA_DNase1-like"/>
    <property type="match status" value="1"/>
</dbReference>
<dbReference type="NCBIfam" id="NF045851">
    <property type="entry name" value="mem_nucl_MnuA"/>
    <property type="match status" value="1"/>
</dbReference>